<dbReference type="Proteomes" id="UP000807342">
    <property type="component" value="Unassembled WGS sequence"/>
</dbReference>
<dbReference type="AlphaFoldDB" id="A0A9P6BW33"/>
<feature type="non-terminal residue" evidence="1">
    <location>
        <position position="119"/>
    </location>
</feature>
<comment type="caution">
    <text evidence="1">The sequence shown here is derived from an EMBL/GenBank/DDBJ whole genome shotgun (WGS) entry which is preliminary data.</text>
</comment>
<reference evidence="1" key="1">
    <citation type="submission" date="2020-11" db="EMBL/GenBank/DDBJ databases">
        <authorList>
            <consortium name="DOE Joint Genome Institute"/>
            <person name="Ahrendt S."/>
            <person name="Riley R."/>
            <person name="Andreopoulos W."/>
            <person name="Labutti K."/>
            <person name="Pangilinan J."/>
            <person name="Ruiz-Duenas F.J."/>
            <person name="Barrasa J.M."/>
            <person name="Sanchez-Garcia M."/>
            <person name="Camarero S."/>
            <person name="Miyauchi S."/>
            <person name="Serrano A."/>
            <person name="Linde D."/>
            <person name="Babiker R."/>
            <person name="Drula E."/>
            <person name="Ayuso-Fernandez I."/>
            <person name="Pacheco R."/>
            <person name="Padilla G."/>
            <person name="Ferreira P."/>
            <person name="Barriuso J."/>
            <person name="Kellner H."/>
            <person name="Castanera R."/>
            <person name="Alfaro M."/>
            <person name="Ramirez L."/>
            <person name="Pisabarro A.G."/>
            <person name="Kuo A."/>
            <person name="Tritt A."/>
            <person name="Lipzen A."/>
            <person name="He G."/>
            <person name="Yan M."/>
            <person name="Ng V."/>
            <person name="Cullen D."/>
            <person name="Martin F."/>
            <person name="Rosso M.-N."/>
            <person name="Henrissat B."/>
            <person name="Hibbett D."/>
            <person name="Martinez A.T."/>
            <person name="Grigoriev I.V."/>
        </authorList>
    </citation>
    <scope>NUCLEOTIDE SEQUENCE</scope>
    <source>
        <strain evidence="1">MF-IS2</strain>
    </source>
</reference>
<accession>A0A9P6BW33</accession>
<dbReference type="OrthoDB" id="2998386at2759"/>
<dbReference type="EMBL" id="MU151908">
    <property type="protein sequence ID" value="KAF9441442.1"/>
    <property type="molecule type" value="Genomic_DNA"/>
</dbReference>
<name>A0A9P6BW33_9AGAR</name>
<gene>
    <name evidence="1" type="ORF">P691DRAFT_611308</name>
</gene>
<organism evidence="1 2">
    <name type="scientific">Macrolepiota fuliginosa MF-IS2</name>
    <dbReference type="NCBI Taxonomy" id="1400762"/>
    <lineage>
        <taxon>Eukaryota</taxon>
        <taxon>Fungi</taxon>
        <taxon>Dikarya</taxon>
        <taxon>Basidiomycota</taxon>
        <taxon>Agaricomycotina</taxon>
        <taxon>Agaricomycetes</taxon>
        <taxon>Agaricomycetidae</taxon>
        <taxon>Agaricales</taxon>
        <taxon>Agaricineae</taxon>
        <taxon>Agaricaceae</taxon>
        <taxon>Macrolepiota</taxon>
    </lineage>
</organism>
<evidence type="ECO:0000313" key="2">
    <source>
        <dbReference type="Proteomes" id="UP000807342"/>
    </source>
</evidence>
<protein>
    <submittedName>
        <fullName evidence="1">Uncharacterized protein</fullName>
    </submittedName>
</protein>
<evidence type="ECO:0000313" key="1">
    <source>
        <dbReference type="EMBL" id="KAF9441442.1"/>
    </source>
</evidence>
<keyword evidence="2" id="KW-1185">Reference proteome</keyword>
<proteinExistence type="predicted"/>
<feature type="non-terminal residue" evidence="1">
    <location>
        <position position="1"/>
    </location>
</feature>
<sequence>KATIIPLVANLHNSHKIAGLGSCTCTNFCCYCHLTLNNKNNLKYLTWAPRIWNINHTHTEEWQDAPTLKAQNNVFDKAGVRWSKLFQLPYWNPMSYIVIDPIHCFKFGLLHHHLMEVWG</sequence>